<dbReference type="AlphaFoldDB" id="A0A223E6I7"/>
<dbReference type="Proteomes" id="UP000214606">
    <property type="component" value="Chromosome"/>
</dbReference>
<name>A0A223E6I7_9BACI</name>
<dbReference type="KEGG" id="apak:AP3564_12245"/>
<sequence length="60" mass="6960">MARLGGADSWHIQITGTVFCKITTISEYELIFAAIDGEKYWKKWLDLNIQFGRIEKILNL</sequence>
<evidence type="ECO:0000313" key="1">
    <source>
        <dbReference type="EMBL" id="ASS90887.1"/>
    </source>
</evidence>
<dbReference type="RefSeq" id="WP_094245591.1">
    <property type="nucleotide sequence ID" value="NZ_CP017703.1"/>
</dbReference>
<accession>A0A223E6I7</accession>
<proteinExistence type="predicted"/>
<gene>
    <name evidence="1" type="ORF">AP3564_12245</name>
</gene>
<protein>
    <submittedName>
        <fullName evidence="1">Uncharacterized protein</fullName>
    </submittedName>
</protein>
<organism evidence="1 2">
    <name type="scientific">Aeribacillus pallidus</name>
    <dbReference type="NCBI Taxonomy" id="33936"/>
    <lineage>
        <taxon>Bacteria</taxon>
        <taxon>Bacillati</taxon>
        <taxon>Bacillota</taxon>
        <taxon>Bacilli</taxon>
        <taxon>Bacillales</taxon>
        <taxon>Bacillaceae</taxon>
        <taxon>Aeribacillus</taxon>
    </lineage>
</organism>
<dbReference type="EMBL" id="CP017703">
    <property type="protein sequence ID" value="ASS90887.1"/>
    <property type="molecule type" value="Genomic_DNA"/>
</dbReference>
<evidence type="ECO:0000313" key="2">
    <source>
        <dbReference type="Proteomes" id="UP000214606"/>
    </source>
</evidence>
<reference evidence="1 2" key="1">
    <citation type="submission" date="2016-10" db="EMBL/GenBank/DDBJ databases">
        <title>The whole genome sequencing and assembly of Aeribacillus pallidus KCTC3564 strain.</title>
        <authorList>
            <person name="Lee Y.-J."/>
            <person name="Park M.-K."/>
            <person name="Yi H."/>
            <person name="Bahn Y.-S."/>
            <person name="Kim J.F."/>
            <person name="Lee D.-W."/>
        </authorList>
    </citation>
    <scope>NUCLEOTIDE SEQUENCE [LARGE SCALE GENOMIC DNA]</scope>
    <source>
        <strain evidence="1 2">KCTC3564</strain>
    </source>
</reference>